<evidence type="ECO:0000313" key="2">
    <source>
        <dbReference type="Proteomes" id="UP000032142"/>
    </source>
</evidence>
<evidence type="ECO:0000313" key="1">
    <source>
        <dbReference type="EMBL" id="KHG19664.1"/>
    </source>
</evidence>
<organism evidence="1 2">
    <name type="scientific">Gossypium arboreum</name>
    <name type="common">Tree cotton</name>
    <name type="synonym">Gossypium nanking</name>
    <dbReference type="NCBI Taxonomy" id="29729"/>
    <lineage>
        <taxon>Eukaryota</taxon>
        <taxon>Viridiplantae</taxon>
        <taxon>Streptophyta</taxon>
        <taxon>Embryophyta</taxon>
        <taxon>Tracheophyta</taxon>
        <taxon>Spermatophyta</taxon>
        <taxon>Magnoliopsida</taxon>
        <taxon>eudicotyledons</taxon>
        <taxon>Gunneridae</taxon>
        <taxon>Pentapetalae</taxon>
        <taxon>rosids</taxon>
        <taxon>malvids</taxon>
        <taxon>Malvales</taxon>
        <taxon>Malvaceae</taxon>
        <taxon>Malvoideae</taxon>
        <taxon>Gossypium</taxon>
    </lineage>
</organism>
<dbReference type="EMBL" id="KN413616">
    <property type="protein sequence ID" value="KHG19664.1"/>
    <property type="molecule type" value="Genomic_DNA"/>
</dbReference>
<dbReference type="AlphaFoldDB" id="A0A0B0P695"/>
<name>A0A0B0P695_GOSAR</name>
<protein>
    <submittedName>
        <fullName evidence="1">Regulator of G-protein signaling 6</fullName>
    </submittedName>
</protein>
<keyword evidence="2" id="KW-1185">Reference proteome</keyword>
<reference evidence="2" key="1">
    <citation type="submission" date="2014-09" db="EMBL/GenBank/DDBJ databases">
        <authorList>
            <person name="Mudge J."/>
            <person name="Ramaraj T."/>
            <person name="Lindquist I.E."/>
            <person name="Bharti A.K."/>
            <person name="Sundararajan A."/>
            <person name="Cameron C.T."/>
            <person name="Woodward J.E."/>
            <person name="May G.D."/>
            <person name="Brubaker C."/>
            <person name="Broadhvest J."/>
            <person name="Wilkins T.A."/>
        </authorList>
    </citation>
    <scope>NUCLEOTIDE SEQUENCE</scope>
    <source>
        <strain evidence="2">cv. AKA8401</strain>
    </source>
</reference>
<gene>
    <name evidence="1" type="ORF">F383_24110</name>
</gene>
<accession>A0A0B0P695</accession>
<dbReference type="Proteomes" id="UP000032142">
    <property type="component" value="Unassembled WGS sequence"/>
</dbReference>
<sequence>MWSLHPPVPTCLRATTYGGRRVKNPPFFKRNTSNLRESRLITEVCMLMELTLDSGVSCALMVVR</sequence>
<proteinExistence type="predicted"/>